<keyword evidence="3" id="KW-1185">Reference proteome</keyword>
<evidence type="ECO:0000256" key="1">
    <source>
        <dbReference type="SAM" id="SignalP"/>
    </source>
</evidence>
<proteinExistence type="predicted"/>
<evidence type="ECO:0008006" key="4">
    <source>
        <dbReference type="Google" id="ProtNLM"/>
    </source>
</evidence>
<evidence type="ECO:0000313" key="3">
    <source>
        <dbReference type="Proteomes" id="UP000830158"/>
    </source>
</evidence>
<feature type="signal peptide" evidence="1">
    <location>
        <begin position="1"/>
        <end position="20"/>
    </location>
</feature>
<dbReference type="EMBL" id="CP091196">
    <property type="protein sequence ID" value="UQS23921.1"/>
    <property type="molecule type" value="Genomic_DNA"/>
</dbReference>
<protein>
    <recommendedName>
        <fullName evidence="4">Lipoprotein</fullName>
    </recommendedName>
</protein>
<dbReference type="Proteomes" id="UP000830158">
    <property type="component" value="Chromosome"/>
</dbReference>
<name>A0ABY4NV84_9PSEU</name>
<feature type="chain" id="PRO_5046486336" description="Lipoprotein" evidence="1">
    <location>
        <begin position="21"/>
        <end position="163"/>
    </location>
</feature>
<dbReference type="RefSeq" id="WP_094005110.1">
    <property type="nucleotide sequence ID" value="NZ_CP091196.1"/>
</dbReference>
<organism evidence="2 3">
    <name type="scientific">Amycolatopsis thermalba</name>
    <dbReference type="NCBI Taxonomy" id="944492"/>
    <lineage>
        <taxon>Bacteria</taxon>
        <taxon>Bacillati</taxon>
        <taxon>Actinomycetota</taxon>
        <taxon>Actinomycetes</taxon>
        <taxon>Pseudonocardiales</taxon>
        <taxon>Pseudonocardiaceae</taxon>
        <taxon>Amycolatopsis</taxon>
    </lineage>
</organism>
<sequence length="163" mass="16683">MVLGVATVFVVTACGSQAPAATAPSSPAAGAAATTPAAVTAAWVSAVLENRYDAACELMVDEGTEPPKRVSPETCAQAGSTLDGLREAWRKDVVTLPAQVTVAEVTPQGATALVPDTDVLVNGHSLRDLQSIGATGAESVRLSLALRQLDATWYVSDVKMSFG</sequence>
<gene>
    <name evidence="2" type="ORF">L1857_14310</name>
</gene>
<evidence type="ECO:0000313" key="2">
    <source>
        <dbReference type="EMBL" id="UQS23921.1"/>
    </source>
</evidence>
<reference evidence="2" key="1">
    <citation type="submission" date="2022-01" db="EMBL/GenBank/DDBJ databases">
        <title>PSI-footprinting approach for the identification of protein synthesis inhibitor producers.</title>
        <authorList>
            <person name="Handel F."/>
            <person name="Kulik A."/>
            <person name="Wex K.W."/>
            <person name="Berscheid A."/>
            <person name="Saur J.S."/>
            <person name="Winkler A."/>
            <person name="Wibberg D."/>
            <person name="Kalinowski J."/>
            <person name="Broetz-Oesterhelt H."/>
            <person name="Mast Y."/>
        </authorList>
    </citation>
    <scope>NUCLEOTIDE SEQUENCE</scope>
    <source>
        <strain evidence="2">KNN 49.3e</strain>
    </source>
</reference>
<keyword evidence="1" id="KW-0732">Signal</keyword>
<accession>A0ABY4NV84</accession>